<dbReference type="AlphaFoldDB" id="A0A0C5GEQ9"/>
<dbReference type="PROSITE" id="PS50801">
    <property type="entry name" value="STAS"/>
    <property type="match status" value="1"/>
</dbReference>
<dbReference type="SUPFAM" id="SSF52091">
    <property type="entry name" value="SpoIIaa-like"/>
    <property type="match status" value="1"/>
</dbReference>
<organism evidence="4 5">
    <name type="scientific">Streptomyces cyaneogriseus subsp. noncyanogenus</name>
    <dbReference type="NCBI Taxonomy" id="477245"/>
    <lineage>
        <taxon>Bacteria</taxon>
        <taxon>Bacillati</taxon>
        <taxon>Actinomycetota</taxon>
        <taxon>Actinomycetes</taxon>
        <taxon>Kitasatosporales</taxon>
        <taxon>Streptomycetaceae</taxon>
        <taxon>Streptomyces</taxon>
    </lineage>
</organism>
<proteinExistence type="inferred from homology"/>
<protein>
    <recommendedName>
        <fullName evidence="2">Anti-sigma factor antagonist</fullName>
    </recommendedName>
</protein>
<dbReference type="Proteomes" id="UP000032234">
    <property type="component" value="Chromosome"/>
</dbReference>
<dbReference type="NCBIfam" id="TIGR00377">
    <property type="entry name" value="ant_ant_sig"/>
    <property type="match status" value="1"/>
</dbReference>
<dbReference type="STRING" id="477245.TU94_16445"/>
<evidence type="ECO:0000259" key="3">
    <source>
        <dbReference type="PROSITE" id="PS50801"/>
    </source>
</evidence>
<dbReference type="KEGG" id="scw:TU94_16445"/>
<dbReference type="EMBL" id="CP010849">
    <property type="protein sequence ID" value="AJP02831.1"/>
    <property type="molecule type" value="Genomic_DNA"/>
</dbReference>
<dbReference type="Gene3D" id="3.30.750.24">
    <property type="entry name" value="STAS domain"/>
    <property type="match status" value="1"/>
</dbReference>
<dbReference type="InterPro" id="IPR003658">
    <property type="entry name" value="Anti-sigma_ant"/>
</dbReference>
<feature type="domain" description="STAS" evidence="3">
    <location>
        <begin position="6"/>
        <end position="114"/>
    </location>
</feature>
<comment type="similarity">
    <text evidence="1 2">Belongs to the anti-sigma-factor antagonist family.</text>
</comment>
<evidence type="ECO:0000256" key="1">
    <source>
        <dbReference type="ARBA" id="ARBA00009013"/>
    </source>
</evidence>
<keyword evidence="5" id="KW-1185">Reference proteome</keyword>
<evidence type="ECO:0000256" key="2">
    <source>
        <dbReference type="RuleBase" id="RU003749"/>
    </source>
</evidence>
<dbReference type="HOGENOM" id="CLU_115403_3_2_11"/>
<dbReference type="PATRIC" id="fig|477245.3.peg.3482"/>
<dbReference type="GO" id="GO:0043856">
    <property type="term" value="F:anti-sigma factor antagonist activity"/>
    <property type="evidence" value="ECO:0007669"/>
    <property type="project" value="InterPro"/>
</dbReference>
<dbReference type="Pfam" id="PF01740">
    <property type="entry name" value="STAS"/>
    <property type="match status" value="1"/>
</dbReference>
<evidence type="ECO:0000313" key="4">
    <source>
        <dbReference type="EMBL" id="AJP02831.1"/>
    </source>
</evidence>
<dbReference type="RefSeq" id="WP_044382705.1">
    <property type="nucleotide sequence ID" value="NZ_CP010849.1"/>
</dbReference>
<dbReference type="CDD" id="cd07043">
    <property type="entry name" value="STAS_anti-anti-sigma_factors"/>
    <property type="match status" value="1"/>
</dbReference>
<reference evidence="4 5" key="1">
    <citation type="submission" date="2015-02" db="EMBL/GenBank/DDBJ databases">
        <title>Genome sequence of thermotolerant Streptomyces cyaneogriseus subsp. Noncyanogenus NMWT1, the producer of nematocidal antibiotics nemadectin.</title>
        <authorList>
            <person name="Wang H."/>
            <person name="Li C."/>
            <person name="Xiang W."/>
            <person name="Wang X."/>
        </authorList>
    </citation>
    <scope>NUCLEOTIDE SEQUENCE [LARGE SCALE GENOMIC DNA]</scope>
    <source>
        <strain evidence="4 5">NMWT 1</strain>
    </source>
</reference>
<dbReference type="PANTHER" id="PTHR33495:SF2">
    <property type="entry name" value="ANTI-SIGMA FACTOR ANTAGONIST TM_1081-RELATED"/>
    <property type="match status" value="1"/>
</dbReference>
<dbReference type="PANTHER" id="PTHR33495">
    <property type="entry name" value="ANTI-SIGMA FACTOR ANTAGONIST TM_1081-RELATED-RELATED"/>
    <property type="match status" value="1"/>
</dbReference>
<dbReference type="InterPro" id="IPR036513">
    <property type="entry name" value="STAS_dom_sf"/>
</dbReference>
<accession>A0A0C5GEQ9</accession>
<sequence>MYQPFSVVRSTARDGVTVVSLRGDIDMTAEAEVRQALLAPPDADAPRTVVDLSQVSFMDSTGFNALISAHAHATAHSGWVRVATPPPMVKRMFQMLGIDEVISSYPTVKDALTG</sequence>
<evidence type="ECO:0000313" key="5">
    <source>
        <dbReference type="Proteomes" id="UP000032234"/>
    </source>
</evidence>
<dbReference type="InterPro" id="IPR002645">
    <property type="entry name" value="STAS_dom"/>
</dbReference>
<name>A0A0C5GEQ9_9ACTN</name>
<gene>
    <name evidence="4" type="ORF">TU94_16445</name>
</gene>